<feature type="region of interest" description="Disordered" evidence="1">
    <location>
        <begin position="1"/>
        <end position="25"/>
    </location>
</feature>
<comment type="caution">
    <text evidence="2">The sequence shown here is derived from an EMBL/GenBank/DDBJ whole genome shotgun (WGS) entry which is preliminary data.</text>
</comment>
<dbReference type="AlphaFoldDB" id="A0AAU9LJI4"/>
<name>A0AAU9LJI4_9ASTR</name>
<feature type="compositionally biased region" description="Polar residues" evidence="1">
    <location>
        <begin position="7"/>
        <end position="22"/>
    </location>
</feature>
<evidence type="ECO:0000256" key="1">
    <source>
        <dbReference type="SAM" id="MobiDB-lite"/>
    </source>
</evidence>
<feature type="region of interest" description="Disordered" evidence="1">
    <location>
        <begin position="96"/>
        <end position="165"/>
    </location>
</feature>
<gene>
    <name evidence="2" type="ORF">LVIROSA_LOCUS2473</name>
</gene>
<feature type="compositionally biased region" description="Basic and acidic residues" evidence="1">
    <location>
        <begin position="96"/>
        <end position="108"/>
    </location>
</feature>
<evidence type="ECO:0000313" key="3">
    <source>
        <dbReference type="Proteomes" id="UP001157418"/>
    </source>
</evidence>
<proteinExistence type="predicted"/>
<organism evidence="2 3">
    <name type="scientific">Lactuca virosa</name>
    <dbReference type="NCBI Taxonomy" id="75947"/>
    <lineage>
        <taxon>Eukaryota</taxon>
        <taxon>Viridiplantae</taxon>
        <taxon>Streptophyta</taxon>
        <taxon>Embryophyta</taxon>
        <taxon>Tracheophyta</taxon>
        <taxon>Spermatophyta</taxon>
        <taxon>Magnoliopsida</taxon>
        <taxon>eudicotyledons</taxon>
        <taxon>Gunneridae</taxon>
        <taxon>Pentapetalae</taxon>
        <taxon>asterids</taxon>
        <taxon>campanulids</taxon>
        <taxon>Asterales</taxon>
        <taxon>Asteraceae</taxon>
        <taxon>Cichorioideae</taxon>
        <taxon>Cichorieae</taxon>
        <taxon>Lactucinae</taxon>
        <taxon>Lactuca</taxon>
    </lineage>
</organism>
<sequence>MEDGPDGTSSGAIRGTSQQIVGPSTPAVGASPFMRMQNLEGPEATPAVATMVRHQNTIAGKLISDEGANLQGKTAEEMELEEFEAFKSFRAMRKLQNERQPQKEKEWYRVSVHTDQTEDSDEEGKESSPHEKRSSKKEKNVGRSSNTEDDHERQEKLPEVAEEKQYNQAFKNLNFDSPFTDDINKKLIPKGLKGSRVPPYDGTRDPDDHVFNFQWAIKMIPMDPNLWSLYFAGTLDGSA</sequence>
<keyword evidence="3" id="KW-1185">Reference proteome</keyword>
<protein>
    <submittedName>
        <fullName evidence="2">Uncharacterized protein</fullName>
    </submittedName>
</protein>
<evidence type="ECO:0000313" key="2">
    <source>
        <dbReference type="EMBL" id="CAH1414562.1"/>
    </source>
</evidence>
<feature type="compositionally biased region" description="Basic and acidic residues" evidence="1">
    <location>
        <begin position="125"/>
        <end position="165"/>
    </location>
</feature>
<dbReference type="EMBL" id="CAKMRJ010000001">
    <property type="protein sequence ID" value="CAH1414562.1"/>
    <property type="molecule type" value="Genomic_DNA"/>
</dbReference>
<reference evidence="2 3" key="1">
    <citation type="submission" date="2022-01" db="EMBL/GenBank/DDBJ databases">
        <authorList>
            <person name="Xiong W."/>
            <person name="Schranz E."/>
        </authorList>
    </citation>
    <scope>NUCLEOTIDE SEQUENCE [LARGE SCALE GENOMIC DNA]</scope>
</reference>
<accession>A0AAU9LJI4</accession>
<dbReference type="Proteomes" id="UP001157418">
    <property type="component" value="Unassembled WGS sequence"/>
</dbReference>